<dbReference type="InterPro" id="IPR001228">
    <property type="entry name" value="IspD"/>
</dbReference>
<dbReference type="InterPro" id="IPR029044">
    <property type="entry name" value="Nucleotide-diphossugar_trans"/>
</dbReference>
<comment type="similarity">
    <text evidence="2">Belongs to the IspD/TarI cytidylyltransferase family. IspD subfamily.</text>
</comment>
<dbReference type="SUPFAM" id="SSF53448">
    <property type="entry name" value="Nucleotide-diphospho-sugar transferases"/>
    <property type="match status" value="1"/>
</dbReference>
<protein>
    <recommendedName>
        <fullName evidence="3">2-C-methyl-D-erythritol 4-phosphate cytidylyltransferase</fullName>
        <ecNumber evidence="3">2.7.7.60</ecNumber>
    </recommendedName>
</protein>
<dbReference type="PANTHER" id="PTHR32125">
    <property type="entry name" value="2-C-METHYL-D-ERYTHRITOL 4-PHOSPHATE CYTIDYLYLTRANSFERASE, CHLOROPLASTIC"/>
    <property type="match status" value="1"/>
</dbReference>
<dbReference type="InterPro" id="IPR050088">
    <property type="entry name" value="IspD/TarI_cytidylyltransf_bact"/>
</dbReference>
<evidence type="ECO:0000256" key="4">
    <source>
        <dbReference type="ARBA" id="ARBA00022679"/>
    </source>
</evidence>
<gene>
    <name evidence="7" type="ORF">MNBD_BACTEROID05-1288</name>
</gene>
<accession>A0A3B0TEH3</accession>
<keyword evidence="4 7" id="KW-0808">Transferase</keyword>
<evidence type="ECO:0000256" key="6">
    <source>
        <dbReference type="ARBA" id="ARBA00023229"/>
    </source>
</evidence>
<evidence type="ECO:0000256" key="5">
    <source>
        <dbReference type="ARBA" id="ARBA00022695"/>
    </source>
</evidence>
<dbReference type="UniPathway" id="UPA00056">
    <property type="reaction ID" value="UER00093"/>
</dbReference>
<evidence type="ECO:0000256" key="3">
    <source>
        <dbReference type="ARBA" id="ARBA00012526"/>
    </source>
</evidence>
<dbReference type="NCBIfam" id="TIGR00453">
    <property type="entry name" value="ispD"/>
    <property type="match status" value="1"/>
</dbReference>
<dbReference type="EC" id="2.7.7.60" evidence="3"/>
<dbReference type="HAMAP" id="MF_00108">
    <property type="entry name" value="IspD"/>
    <property type="match status" value="1"/>
</dbReference>
<comment type="pathway">
    <text evidence="1">Isoprenoid biosynthesis; isopentenyl diphosphate biosynthesis via DXP pathway; isopentenyl diphosphate from 1-deoxy-D-xylulose 5-phosphate: step 2/6.</text>
</comment>
<keyword evidence="6" id="KW-0414">Isoprene biosynthesis</keyword>
<name>A0A3B0TEH3_9ZZZZ</name>
<dbReference type="GO" id="GO:0019288">
    <property type="term" value="P:isopentenyl diphosphate biosynthetic process, methylerythritol 4-phosphate pathway"/>
    <property type="evidence" value="ECO:0007669"/>
    <property type="project" value="UniProtKB-UniPathway"/>
</dbReference>
<dbReference type="CDD" id="cd02516">
    <property type="entry name" value="CDP-ME_synthetase"/>
    <property type="match status" value="1"/>
</dbReference>
<dbReference type="GO" id="GO:0050518">
    <property type="term" value="F:2-C-methyl-D-erythritol 4-phosphate cytidylyltransferase activity"/>
    <property type="evidence" value="ECO:0007669"/>
    <property type="project" value="UniProtKB-EC"/>
</dbReference>
<dbReference type="FunFam" id="3.90.550.10:FF:000003">
    <property type="entry name" value="2-C-methyl-D-erythritol 4-phosphate cytidylyltransferase"/>
    <property type="match status" value="1"/>
</dbReference>
<dbReference type="Gene3D" id="3.90.550.10">
    <property type="entry name" value="Spore Coat Polysaccharide Biosynthesis Protein SpsA, Chain A"/>
    <property type="match status" value="1"/>
</dbReference>
<evidence type="ECO:0000256" key="2">
    <source>
        <dbReference type="ARBA" id="ARBA00009789"/>
    </source>
</evidence>
<dbReference type="AlphaFoldDB" id="A0A3B0TEH3"/>
<organism evidence="7">
    <name type="scientific">hydrothermal vent metagenome</name>
    <dbReference type="NCBI Taxonomy" id="652676"/>
    <lineage>
        <taxon>unclassified sequences</taxon>
        <taxon>metagenomes</taxon>
        <taxon>ecological metagenomes</taxon>
    </lineage>
</organism>
<reference evidence="7" key="1">
    <citation type="submission" date="2018-06" db="EMBL/GenBank/DDBJ databases">
        <authorList>
            <person name="Zhirakovskaya E."/>
        </authorList>
    </citation>
    <scope>NUCLEOTIDE SEQUENCE</scope>
</reference>
<sequence length="229" mass="25774">MKVQAIVPTAGQGKRFQSTLPKSLIELSGQPIFQRSLNLLQKSSLIEKIILVVPKEHKQTFENIVRTLPFCKDIVIVEGGETRSISVNNGIKALDQDTDIVLIHDGVRPLVNLKLVDEAIKLSFEHPAVVLGVRVKPTIKKVDKQGFVKETLDRSELWEIQTPQIFQKNILQEAYKKLGTETFTDEAALVEQIGVKVRVLEGDYQNLKITTKEDLFMAEALLSFSEKKL</sequence>
<dbReference type="EMBL" id="UOEN01000042">
    <property type="protein sequence ID" value="VAW11737.1"/>
    <property type="molecule type" value="Genomic_DNA"/>
</dbReference>
<dbReference type="PANTHER" id="PTHR32125:SF4">
    <property type="entry name" value="2-C-METHYL-D-ERYTHRITOL 4-PHOSPHATE CYTIDYLYLTRANSFERASE, CHLOROPLASTIC"/>
    <property type="match status" value="1"/>
</dbReference>
<dbReference type="Pfam" id="PF01128">
    <property type="entry name" value="IspD"/>
    <property type="match status" value="1"/>
</dbReference>
<dbReference type="InterPro" id="IPR034683">
    <property type="entry name" value="IspD/TarI"/>
</dbReference>
<dbReference type="InterPro" id="IPR018294">
    <property type="entry name" value="ISPD_synthase_CS"/>
</dbReference>
<evidence type="ECO:0000256" key="1">
    <source>
        <dbReference type="ARBA" id="ARBA00004787"/>
    </source>
</evidence>
<proteinExistence type="inferred from homology"/>
<keyword evidence="5 7" id="KW-0548">Nucleotidyltransferase</keyword>
<evidence type="ECO:0000313" key="7">
    <source>
        <dbReference type="EMBL" id="VAW11737.1"/>
    </source>
</evidence>
<dbReference type="PROSITE" id="PS01295">
    <property type="entry name" value="ISPD"/>
    <property type="match status" value="1"/>
</dbReference>